<dbReference type="Proteomes" id="UP001223646">
    <property type="component" value="Unassembled WGS sequence"/>
</dbReference>
<dbReference type="Pfam" id="PF00580">
    <property type="entry name" value="UvrD-helicase"/>
    <property type="match status" value="1"/>
</dbReference>
<reference evidence="17" key="2">
    <citation type="submission" date="2024-05" db="EMBL/GenBank/DDBJ databases">
        <authorList>
            <person name="Wolfe A."/>
        </authorList>
    </citation>
    <scope>NUCLEOTIDE SEQUENCE</scope>
    <source>
        <strain evidence="17">UMB1064</strain>
    </source>
</reference>
<comment type="similarity">
    <text evidence="1">Belongs to the helicase family. UvrD subfamily.</text>
</comment>
<dbReference type="PANTHER" id="PTHR11070">
    <property type="entry name" value="UVRD / RECB / PCRA DNA HELICASE FAMILY MEMBER"/>
    <property type="match status" value="1"/>
</dbReference>
<evidence type="ECO:0000256" key="6">
    <source>
        <dbReference type="ARBA" id="ARBA00022840"/>
    </source>
</evidence>
<evidence type="ECO:0000256" key="8">
    <source>
        <dbReference type="ARBA" id="ARBA00023235"/>
    </source>
</evidence>
<keyword evidence="5 12" id="KW-0347">Helicase</keyword>
<feature type="domain" description="HRDC" evidence="14">
    <location>
        <begin position="641"/>
        <end position="717"/>
    </location>
</feature>
<dbReference type="GO" id="GO:0005524">
    <property type="term" value="F:ATP binding"/>
    <property type="evidence" value="ECO:0007669"/>
    <property type="project" value="UniProtKB-UniRule"/>
</dbReference>
<keyword evidence="6 12" id="KW-0067">ATP-binding</keyword>
<dbReference type="InterPro" id="IPR000212">
    <property type="entry name" value="DNA_helicase_UvrD/REP"/>
</dbReference>
<dbReference type="Gene3D" id="3.40.50.300">
    <property type="entry name" value="P-loop containing nucleotide triphosphate hydrolases"/>
    <property type="match status" value="3"/>
</dbReference>
<evidence type="ECO:0000256" key="9">
    <source>
        <dbReference type="ARBA" id="ARBA00034617"/>
    </source>
</evidence>
<sequence>MTYSEADVNEPEYLAGLDPDQREAATAPMGPVCILAGAGTGKTRTITHRIKYLIDQGFVQPQKVLAVTFTSRAAGEMRDRLAKMGTPGVQARTFHSASLRQLRYFWPQVAGDMPWQLLDDKKFRVVAQAVRRVGLDTSKETIRDVMGEIEWAKATLAGADQYQAALREHGRTAPLSAEKIVDCYRAYEDIKTTPDGLLLDFDDLLIHTAGAMENSRAVAEEFRNQYRCFVVDEYQDVTPLQQRVLNAWLGDRDNLTVVGDANQTIYSFTGATPQYLMNFSRDYPEATVVRLQRDYRSTPQVVELANNVIGRAQGRIAGSRLKLIGQREDGPEPTFNQYDDEPMEARATARSIKRLIDAGTPASEIAVLYRINAQSAVFEQALSEVGVAYQVRGGDGFYQRPEIRDAIAALVRVSRSSRTVPTLQGTNLLDLVKQVFAGLGMTDQEPEGTGARERWQSLRALFDLCKDIVHANTEVNIQALLGQLHTRQQAKHPPTLDGVTLASLHAAKGLEWDAVFLVGLTDGSLPIQHSLNKFDRSPAQGEEAIEEERRLFYVGITRAREHLELSWSLSRTEGGRRSRRRTRFLDELDIDVSDYSAEAQRSSRSSSSRGKRQQSKQCKGCTKPLHTDAERISGRCEECPVSADPALLEALRAWRLEMSRDMTVPAFVIFSDATLLAIGEQQPTTPEELLQIPGIGEAKLNHFGEGILGIVNSFVNS</sequence>
<keyword evidence="2 12" id="KW-0547">Nucleotide-binding</keyword>
<dbReference type="PROSITE" id="PS50967">
    <property type="entry name" value="HRDC"/>
    <property type="match status" value="1"/>
</dbReference>
<keyword evidence="8" id="KW-0413">Isomerase</keyword>
<dbReference type="GO" id="GO:0000725">
    <property type="term" value="P:recombinational repair"/>
    <property type="evidence" value="ECO:0007669"/>
    <property type="project" value="TreeGrafter"/>
</dbReference>
<dbReference type="SUPFAM" id="SSF52540">
    <property type="entry name" value="P-loop containing nucleoside triphosphate hydrolases"/>
    <property type="match status" value="1"/>
</dbReference>
<evidence type="ECO:0000256" key="7">
    <source>
        <dbReference type="ARBA" id="ARBA00023204"/>
    </source>
</evidence>
<evidence type="ECO:0000256" key="5">
    <source>
        <dbReference type="ARBA" id="ARBA00022806"/>
    </source>
</evidence>
<dbReference type="FunFam" id="3.40.50.300:FF:001181">
    <property type="entry name" value="DNA helicase"/>
    <property type="match status" value="1"/>
</dbReference>
<feature type="binding site" evidence="12">
    <location>
        <begin position="36"/>
        <end position="43"/>
    </location>
    <ligand>
        <name>ATP</name>
        <dbReference type="ChEBI" id="CHEBI:30616"/>
    </ligand>
</feature>
<dbReference type="InterPro" id="IPR002121">
    <property type="entry name" value="HRDC_dom"/>
</dbReference>
<feature type="domain" description="UvrD-like helicase C-terminal" evidence="16">
    <location>
        <begin position="299"/>
        <end position="561"/>
    </location>
</feature>
<keyword evidence="3" id="KW-0227">DNA damage</keyword>
<evidence type="ECO:0000256" key="13">
    <source>
        <dbReference type="SAM" id="MobiDB-lite"/>
    </source>
</evidence>
<dbReference type="GO" id="GO:0043138">
    <property type="term" value="F:3'-5' DNA helicase activity"/>
    <property type="evidence" value="ECO:0007669"/>
    <property type="project" value="UniProtKB-EC"/>
</dbReference>
<evidence type="ECO:0000256" key="4">
    <source>
        <dbReference type="ARBA" id="ARBA00022801"/>
    </source>
</evidence>
<feature type="region of interest" description="Disordered" evidence="13">
    <location>
        <begin position="596"/>
        <end position="623"/>
    </location>
</feature>
<keyword evidence="7" id="KW-0234">DNA repair</keyword>
<evidence type="ECO:0000256" key="12">
    <source>
        <dbReference type="PROSITE-ProRule" id="PRU00560"/>
    </source>
</evidence>
<gene>
    <name evidence="17" type="ORF">QP460_005630</name>
</gene>
<dbReference type="Gene3D" id="1.10.150.80">
    <property type="entry name" value="HRDC domain"/>
    <property type="match status" value="1"/>
</dbReference>
<evidence type="ECO:0000259" key="14">
    <source>
        <dbReference type="PROSITE" id="PS50967"/>
    </source>
</evidence>
<dbReference type="CDD" id="cd17932">
    <property type="entry name" value="DEXQc_UvrD"/>
    <property type="match status" value="1"/>
</dbReference>
<accession>A0AAW9SXX0</accession>
<dbReference type="InterPro" id="IPR044876">
    <property type="entry name" value="HRDC_dom_sf"/>
</dbReference>
<evidence type="ECO:0000259" key="16">
    <source>
        <dbReference type="PROSITE" id="PS51217"/>
    </source>
</evidence>
<proteinExistence type="inferred from homology"/>
<dbReference type="SUPFAM" id="SSF47819">
    <property type="entry name" value="HRDC-like"/>
    <property type="match status" value="1"/>
</dbReference>
<dbReference type="GO" id="GO:0033202">
    <property type="term" value="C:DNA helicase complex"/>
    <property type="evidence" value="ECO:0007669"/>
    <property type="project" value="TreeGrafter"/>
</dbReference>
<comment type="caution">
    <text evidence="17">The sequence shown here is derived from an EMBL/GenBank/DDBJ whole genome shotgun (WGS) entry which is preliminary data.</text>
</comment>
<dbReference type="EMBL" id="JASOOY020000020">
    <property type="protein sequence ID" value="MEO3717068.1"/>
    <property type="molecule type" value="Genomic_DNA"/>
</dbReference>
<dbReference type="SMART" id="SM00341">
    <property type="entry name" value="HRDC"/>
    <property type="match status" value="1"/>
</dbReference>
<dbReference type="InterPro" id="IPR027417">
    <property type="entry name" value="P-loop_NTPase"/>
</dbReference>
<dbReference type="Gene3D" id="1.10.486.10">
    <property type="entry name" value="PCRA, domain 4"/>
    <property type="match status" value="2"/>
</dbReference>
<evidence type="ECO:0000256" key="11">
    <source>
        <dbReference type="ARBA" id="ARBA00048988"/>
    </source>
</evidence>
<dbReference type="InterPro" id="IPR013986">
    <property type="entry name" value="DExx_box_DNA_helicase_dom_sf"/>
</dbReference>
<evidence type="ECO:0000256" key="3">
    <source>
        <dbReference type="ARBA" id="ARBA00022763"/>
    </source>
</evidence>
<dbReference type="PROSITE" id="PS51198">
    <property type="entry name" value="UVRD_HELICASE_ATP_BIND"/>
    <property type="match status" value="1"/>
</dbReference>
<dbReference type="InterPro" id="IPR014016">
    <property type="entry name" value="UvrD-like_ATP-bd"/>
</dbReference>
<dbReference type="InterPro" id="IPR010997">
    <property type="entry name" value="HRDC-like_sf"/>
</dbReference>
<organism evidence="17 18">
    <name type="scientific">Corynebacterium amycolatum</name>
    <dbReference type="NCBI Taxonomy" id="43765"/>
    <lineage>
        <taxon>Bacteria</taxon>
        <taxon>Bacillati</taxon>
        <taxon>Actinomycetota</taxon>
        <taxon>Actinomycetes</taxon>
        <taxon>Mycobacteriales</taxon>
        <taxon>Corynebacteriaceae</taxon>
        <taxon>Corynebacterium</taxon>
    </lineage>
</organism>
<evidence type="ECO:0000313" key="18">
    <source>
        <dbReference type="Proteomes" id="UP001223646"/>
    </source>
</evidence>
<dbReference type="CDD" id="cd18807">
    <property type="entry name" value="SF1_C_UvrD"/>
    <property type="match status" value="1"/>
</dbReference>
<dbReference type="Pfam" id="PF00570">
    <property type="entry name" value="HRDC"/>
    <property type="match status" value="1"/>
</dbReference>
<dbReference type="GO" id="GO:0005829">
    <property type="term" value="C:cytosol"/>
    <property type="evidence" value="ECO:0007669"/>
    <property type="project" value="TreeGrafter"/>
</dbReference>
<comment type="catalytic activity">
    <reaction evidence="11">
        <text>ATP + H2O = ADP + phosphate + H(+)</text>
        <dbReference type="Rhea" id="RHEA:13065"/>
        <dbReference type="ChEBI" id="CHEBI:15377"/>
        <dbReference type="ChEBI" id="CHEBI:15378"/>
        <dbReference type="ChEBI" id="CHEBI:30616"/>
        <dbReference type="ChEBI" id="CHEBI:43474"/>
        <dbReference type="ChEBI" id="CHEBI:456216"/>
        <dbReference type="EC" id="5.6.2.4"/>
    </reaction>
</comment>
<dbReference type="PANTHER" id="PTHR11070:SF69">
    <property type="entry name" value="ATP-DEPENDENT DNA HELICASE UVRD2"/>
    <property type="match status" value="1"/>
</dbReference>
<evidence type="ECO:0000313" key="17">
    <source>
        <dbReference type="EMBL" id="MEO3717068.1"/>
    </source>
</evidence>
<evidence type="ECO:0000256" key="10">
    <source>
        <dbReference type="ARBA" id="ARBA00034808"/>
    </source>
</evidence>
<dbReference type="GO" id="GO:0016787">
    <property type="term" value="F:hydrolase activity"/>
    <property type="evidence" value="ECO:0007669"/>
    <property type="project" value="UniProtKB-UniRule"/>
</dbReference>
<dbReference type="AlphaFoldDB" id="A0AAW9SXX0"/>
<keyword evidence="4 12" id="KW-0378">Hydrolase</keyword>
<protein>
    <recommendedName>
        <fullName evidence="10">DNA 3'-5' helicase</fullName>
        <ecNumber evidence="10">5.6.2.4</ecNumber>
    </recommendedName>
</protein>
<dbReference type="GO" id="GO:0003677">
    <property type="term" value="F:DNA binding"/>
    <property type="evidence" value="ECO:0007669"/>
    <property type="project" value="InterPro"/>
</dbReference>
<dbReference type="EC" id="5.6.2.4" evidence="10"/>
<dbReference type="InterPro" id="IPR014017">
    <property type="entry name" value="DNA_helicase_UvrD-like_C"/>
</dbReference>
<evidence type="ECO:0000256" key="1">
    <source>
        <dbReference type="ARBA" id="ARBA00009922"/>
    </source>
</evidence>
<reference evidence="17" key="1">
    <citation type="submission" date="2023-05" db="EMBL/GenBank/DDBJ databases">
        <authorList>
            <person name="Du J."/>
        </authorList>
    </citation>
    <scope>NUCLEOTIDE SEQUENCE</scope>
    <source>
        <strain evidence="17">UMB1064</strain>
    </source>
</reference>
<comment type="catalytic activity">
    <reaction evidence="9">
        <text>Couples ATP hydrolysis with the unwinding of duplex DNA by translocating in the 3'-5' direction.</text>
        <dbReference type="EC" id="5.6.2.4"/>
    </reaction>
</comment>
<name>A0AAW9SXX0_CORAY</name>
<evidence type="ECO:0000259" key="15">
    <source>
        <dbReference type="PROSITE" id="PS51198"/>
    </source>
</evidence>
<dbReference type="PROSITE" id="PS51217">
    <property type="entry name" value="UVRD_HELICASE_CTER"/>
    <property type="match status" value="1"/>
</dbReference>
<dbReference type="Pfam" id="PF13361">
    <property type="entry name" value="UvrD_C"/>
    <property type="match status" value="2"/>
</dbReference>
<evidence type="ECO:0000256" key="2">
    <source>
        <dbReference type="ARBA" id="ARBA00022741"/>
    </source>
</evidence>
<feature type="domain" description="UvrD-like helicase ATP-binding" evidence="15">
    <location>
        <begin position="15"/>
        <end position="298"/>
    </location>
</feature>
<dbReference type="Gene3D" id="1.10.10.160">
    <property type="match status" value="1"/>
</dbReference>